<feature type="compositionally biased region" description="Basic and acidic residues" evidence="1">
    <location>
        <begin position="238"/>
        <end position="249"/>
    </location>
</feature>
<dbReference type="GeneID" id="3507006"/>
<dbReference type="InParanoid" id="Q4WHV1"/>
<organism evidence="2 3">
    <name type="scientific">Aspergillus fumigatus (strain ATCC MYA-4609 / CBS 101355 / FGSC A1100 / Af293)</name>
    <name type="common">Neosartorya fumigata</name>
    <dbReference type="NCBI Taxonomy" id="330879"/>
    <lineage>
        <taxon>Eukaryota</taxon>
        <taxon>Fungi</taxon>
        <taxon>Dikarya</taxon>
        <taxon>Ascomycota</taxon>
        <taxon>Pezizomycotina</taxon>
        <taxon>Eurotiomycetes</taxon>
        <taxon>Eurotiomycetidae</taxon>
        <taxon>Eurotiales</taxon>
        <taxon>Aspergillaceae</taxon>
        <taxon>Aspergillus</taxon>
        <taxon>Aspergillus subgen. Fumigati</taxon>
    </lineage>
</organism>
<feature type="compositionally biased region" description="Polar residues" evidence="1">
    <location>
        <begin position="279"/>
        <end position="293"/>
    </location>
</feature>
<name>Q4WHV1_ASPFU</name>
<dbReference type="OMA" id="TENHHEV"/>
<dbReference type="PANTHER" id="PTHR37540:SF5">
    <property type="entry name" value="TRANSCRIPTION FACTOR DOMAIN-CONTAINING PROTEIN"/>
    <property type="match status" value="1"/>
</dbReference>
<keyword evidence="3" id="KW-1185">Reference proteome</keyword>
<feature type="region of interest" description="Disordered" evidence="1">
    <location>
        <begin position="272"/>
        <end position="308"/>
    </location>
</feature>
<feature type="region of interest" description="Disordered" evidence="1">
    <location>
        <begin position="163"/>
        <end position="182"/>
    </location>
</feature>
<dbReference type="eggNOG" id="ENOG502SIPI">
    <property type="taxonomic scope" value="Eukaryota"/>
</dbReference>
<evidence type="ECO:0000313" key="3">
    <source>
        <dbReference type="Proteomes" id="UP000002530"/>
    </source>
</evidence>
<comment type="caution">
    <text evidence="2">The sequence shown here is derived from an EMBL/GenBank/DDBJ whole genome shotgun (WGS) entry which is preliminary data.</text>
</comment>
<dbReference type="KEGG" id="afm:AFUA_2G04100"/>
<dbReference type="PANTHER" id="PTHR37540">
    <property type="entry name" value="TRANSCRIPTION FACTOR (ACR-2), PUTATIVE-RELATED-RELATED"/>
    <property type="match status" value="1"/>
</dbReference>
<dbReference type="HOGENOM" id="CLU_743899_0_0_1"/>
<feature type="region of interest" description="Disordered" evidence="1">
    <location>
        <begin position="80"/>
        <end position="158"/>
    </location>
</feature>
<feature type="compositionally biased region" description="Low complexity" evidence="1">
    <location>
        <begin position="197"/>
        <end position="236"/>
    </location>
</feature>
<proteinExistence type="predicted"/>
<feature type="compositionally biased region" description="Low complexity" evidence="1">
    <location>
        <begin position="80"/>
        <end position="90"/>
    </location>
</feature>
<sequence>MDAKNPYTQPTACSPAGGHEQVLPMLGKPAAWDSAIPTTSNTSGGTIFNNYNYPHHHHQQQQPQLVHHPFVAVSSAGTTTVPAVAPSSSSLSHNPDESVAAASRSADSDSKNRQDVGKGALSKLRKTRKTTNASNGRSTLFWVHTDPQSVSEGTREETLKRIRSHVMSEHNRKKRLENTKRYKSKTWKHLAFQPVETTSSNSSSATAASAPAPSSASSSPAFEQNTTTSSPTIPSTQHDQRAEQEHDQGQLQIKEEEGQFELAVTKRNDNVESYGVGAPSQTQSVDPEQSKSSPPWDGLGQGGKDPFNTLHTPLSDRMYRHLQHSQTSPLILDTFHHRGETIRLVNESLSDPLKASSDELIAAVSILLTIEV</sequence>
<dbReference type="EMBL" id="AAHF01000008">
    <property type="protein sequence ID" value="EAL87504.1"/>
    <property type="molecule type" value="Genomic_DNA"/>
</dbReference>
<reference evidence="2 3" key="1">
    <citation type="journal article" date="2005" name="Nature">
        <title>Genomic sequence of the pathogenic and allergenic filamentous fungus Aspergillus fumigatus.</title>
        <authorList>
            <person name="Nierman W.C."/>
            <person name="Pain A."/>
            <person name="Anderson M.J."/>
            <person name="Wortman J.R."/>
            <person name="Kim H.S."/>
            <person name="Arroyo J."/>
            <person name="Berriman M."/>
            <person name="Abe K."/>
            <person name="Archer D.B."/>
            <person name="Bermejo C."/>
            <person name="Bennett J."/>
            <person name="Bowyer P."/>
            <person name="Chen D."/>
            <person name="Collins M."/>
            <person name="Coulsen R."/>
            <person name="Davies R."/>
            <person name="Dyer P.S."/>
            <person name="Farman M."/>
            <person name="Fedorova N."/>
            <person name="Fedorova N."/>
            <person name="Feldblyum T.V."/>
            <person name="Fischer R."/>
            <person name="Fosker N."/>
            <person name="Fraser A."/>
            <person name="Garcia J.L."/>
            <person name="Garcia M.J."/>
            <person name="Goble A."/>
            <person name="Goldman G.H."/>
            <person name="Gomi K."/>
            <person name="Griffith-Jones S."/>
            <person name="Gwilliam R."/>
            <person name="Haas B."/>
            <person name="Haas H."/>
            <person name="Harris D."/>
            <person name="Horiuchi H."/>
            <person name="Huang J."/>
            <person name="Humphray S."/>
            <person name="Jimenez J."/>
            <person name="Keller N."/>
            <person name="Khouri H."/>
            <person name="Kitamoto K."/>
            <person name="Kobayashi T."/>
            <person name="Konzack S."/>
            <person name="Kulkarni R."/>
            <person name="Kumagai T."/>
            <person name="Lafon A."/>
            <person name="Latge J.P."/>
            <person name="Li W."/>
            <person name="Lord A."/>
            <person name="Lu C."/>
            <person name="Majoros W.H."/>
            <person name="May G.S."/>
            <person name="Miller B.L."/>
            <person name="Mohamoud Y."/>
            <person name="Molina M."/>
            <person name="Monod M."/>
            <person name="Mouyna I."/>
            <person name="Mulligan S."/>
            <person name="Murphy L."/>
            <person name="O'Neil S."/>
            <person name="Paulsen I."/>
            <person name="Penalva M.A."/>
            <person name="Pertea M."/>
            <person name="Price C."/>
            <person name="Pritchard B.L."/>
            <person name="Quail M.A."/>
            <person name="Rabbinowitsch E."/>
            <person name="Rawlins N."/>
            <person name="Rajandream M.A."/>
            <person name="Reichard U."/>
            <person name="Renauld H."/>
            <person name="Robson G.D."/>
            <person name="Rodriguez de Cordoba S."/>
            <person name="Rodriguez-Pena J.M."/>
            <person name="Ronning C.M."/>
            <person name="Rutter S."/>
            <person name="Salzberg S.L."/>
            <person name="Sanchez M."/>
            <person name="Sanchez-Ferrero J.C."/>
            <person name="Saunders D."/>
            <person name="Seeger K."/>
            <person name="Squares R."/>
            <person name="Squares S."/>
            <person name="Takeuchi M."/>
            <person name="Tekaia F."/>
            <person name="Turner G."/>
            <person name="Vazquez de Aldana C.R."/>
            <person name="Weidman J."/>
            <person name="White O."/>
            <person name="Woodward J."/>
            <person name="Yu J.H."/>
            <person name="Fraser C."/>
            <person name="Galagan J.E."/>
            <person name="Asai K."/>
            <person name="Machida M."/>
            <person name="Hall N."/>
            <person name="Barrell B."/>
            <person name="Denning D.W."/>
        </authorList>
    </citation>
    <scope>NUCLEOTIDE SEQUENCE [LARGE SCALE GENOMIC DNA]</scope>
    <source>
        <strain evidence="2 3">Af293</strain>
    </source>
</reference>
<gene>
    <name evidence="2" type="ORF">AFUA_2G04100</name>
</gene>
<feature type="region of interest" description="Disordered" evidence="1">
    <location>
        <begin position="1"/>
        <end position="21"/>
    </location>
</feature>
<feature type="compositionally biased region" description="Polar residues" evidence="1">
    <location>
        <begin position="1"/>
        <end position="12"/>
    </location>
</feature>
<dbReference type="OrthoDB" id="4159781at2759"/>
<dbReference type="AlphaFoldDB" id="Q4WHV1"/>
<evidence type="ECO:0000256" key="1">
    <source>
        <dbReference type="SAM" id="MobiDB-lite"/>
    </source>
</evidence>
<accession>Q4WHV1</accession>
<evidence type="ECO:0000313" key="2">
    <source>
        <dbReference type="EMBL" id="EAL87504.1"/>
    </source>
</evidence>
<feature type="compositionally biased region" description="Basic and acidic residues" evidence="1">
    <location>
        <begin position="106"/>
        <end position="116"/>
    </location>
</feature>
<dbReference type="RefSeq" id="XP_749542.1">
    <property type="nucleotide sequence ID" value="XM_744449.1"/>
</dbReference>
<dbReference type="STRING" id="330879.Q4WHV1"/>
<protein>
    <submittedName>
        <fullName evidence="2">Uncharacterized protein</fullName>
    </submittedName>
</protein>
<feature type="region of interest" description="Disordered" evidence="1">
    <location>
        <begin position="193"/>
        <end position="249"/>
    </location>
</feature>
<dbReference type="Proteomes" id="UP000002530">
    <property type="component" value="Unassembled WGS sequence"/>
</dbReference>
<feature type="compositionally biased region" description="Basic and acidic residues" evidence="1">
    <location>
        <begin position="163"/>
        <end position="180"/>
    </location>
</feature>